<dbReference type="Proteomes" id="UP000176725">
    <property type="component" value="Unassembled WGS sequence"/>
</dbReference>
<dbReference type="Pfam" id="PF11104">
    <property type="entry name" value="PilM_2"/>
    <property type="match status" value="1"/>
</dbReference>
<accession>A0A1F8BPZ5</accession>
<sequence length="473" mass="52821">MFKRSFVSIYFLSNKLLILQLSSSKKKVIRESTVDLPEGIIEGARIIDSAALSRILENVWAKLHIKERAIGIILPEASTFTKFFKLPKLAISELAEAVNWQAQEFLPSSQAETITDWKIIDKTPEGYEILIVAVSKEVLSQYVSACEEAGLFPLVVETPSTCLVRLSKKDSSGSLIIYKNFGEALLVVAQGERIVGTSVIKGADPKQIIKTSSQMLTHFKEVQIKTLSLGGTQITEELVARLTDQLKLQFLLIQPEVSGIEKAKLQEYLIPLSMQLSEPAEPSDPNSLNLLPFSLVEKYKKERLRLQVWGLTLTITLFTWISFLITLGAYLFMVQNINSLKLVSKVNAETTKKREEAVSNIKTINKISEKILAIKKISVLPQKILNTIDMSKPQGIAISGYNLDLDRGEVSLTGISVDRASLINFKQKLETNTDYTSVTIPISSFEKEINLEFTLSFLYKPLVPPEPTKKKGK</sequence>
<evidence type="ECO:0000256" key="1">
    <source>
        <dbReference type="SAM" id="Phobius"/>
    </source>
</evidence>
<organism evidence="2 3">
    <name type="scientific">Candidatus Woesebacteria bacterium RIFCSPLOWO2_01_FULL_39_25</name>
    <dbReference type="NCBI Taxonomy" id="1802521"/>
    <lineage>
        <taxon>Bacteria</taxon>
        <taxon>Candidatus Woeseibacteriota</taxon>
    </lineage>
</organism>
<dbReference type="STRING" id="1802521.A2893_01360"/>
<dbReference type="Gene3D" id="3.30.420.40">
    <property type="match status" value="2"/>
</dbReference>
<name>A0A1F8BPZ5_9BACT</name>
<reference evidence="2 3" key="1">
    <citation type="journal article" date="2016" name="Nat. Commun.">
        <title>Thousands of microbial genomes shed light on interconnected biogeochemical processes in an aquifer system.</title>
        <authorList>
            <person name="Anantharaman K."/>
            <person name="Brown C.T."/>
            <person name="Hug L.A."/>
            <person name="Sharon I."/>
            <person name="Castelle C.J."/>
            <person name="Probst A.J."/>
            <person name="Thomas B.C."/>
            <person name="Singh A."/>
            <person name="Wilkins M.J."/>
            <person name="Karaoz U."/>
            <person name="Brodie E.L."/>
            <person name="Williams K.H."/>
            <person name="Hubbard S.S."/>
            <person name="Banfield J.F."/>
        </authorList>
    </citation>
    <scope>NUCLEOTIDE SEQUENCE [LARGE SCALE GENOMIC DNA]</scope>
</reference>
<keyword evidence="1" id="KW-0472">Membrane</keyword>
<protein>
    <recommendedName>
        <fullName evidence="4">SHS2 domain-containing protein</fullName>
    </recommendedName>
</protein>
<dbReference type="EMBL" id="MGHH01000005">
    <property type="protein sequence ID" value="OGM65358.1"/>
    <property type="molecule type" value="Genomic_DNA"/>
</dbReference>
<evidence type="ECO:0000313" key="3">
    <source>
        <dbReference type="Proteomes" id="UP000176725"/>
    </source>
</evidence>
<dbReference type="AlphaFoldDB" id="A0A1F8BPZ5"/>
<evidence type="ECO:0000313" key="2">
    <source>
        <dbReference type="EMBL" id="OGM65358.1"/>
    </source>
</evidence>
<comment type="caution">
    <text evidence="2">The sequence shown here is derived from an EMBL/GenBank/DDBJ whole genome shotgun (WGS) entry which is preliminary data.</text>
</comment>
<keyword evidence="1" id="KW-0812">Transmembrane</keyword>
<dbReference type="SUPFAM" id="SSF53067">
    <property type="entry name" value="Actin-like ATPase domain"/>
    <property type="match status" value="1"/>
</dbReference>
<dbReference type="Gene3D" id="3.30.1490.300">
    <property type="match status" value="1"/>
</dbReference>
<keyword evidence="1" id="KW-1133">Transmembrane helix</keyword>
<feature type="transmembrane region" description="Helical" evidence="1">
    <location>
        <begin position="308"/>
        <end position="333"/>
    </location>
</feature>
<dbReference type="InterPro" id="IPR043129">
    <property type="entry name" value="ATPase_NBD"/>
</dbReference>
<dbReference type="InterPro" id="IPR005883">
    <property type="entry name" value="PilM"/>
</dbReference>
<gene>
    <name evidence="2" type="ORF">A2893_01360</name>
</gene>
<evidence type="ECO:0008006" key="4">
    <source>
        <dbReference type="Google" id="ProtNLM"/>
    </source>
</evidence>
<proteinExistence type="predicted"/>